<keyword evidence="3" id="KW-1185">Reference proteome</keyword>
<dbReference type="RefSeq" id="WP_202089524.1">
    <property type="nucleotide sequence ID" value="NZ_JAELVM010000001.1"/>
</dbReference>
<evidence type="ECO:0000313" key="3">
    <source>
        <dbReference type="Proteomes" id="UP000661696"/>
    </source>
</evidence>
<feature type="chain" id="PRO_5045126760" evidence="1">
    <location>
        <begin position="20"/>
        <end position="289"/>
    </location>
</feature>
<keyword evidence="1" id="KW-0732">Signal</keyword>
<evidence type="ECO:0000256" key="1">
    <source>
        <dbReference type="SAM" id="SignalP"/>
    </source>
</evidence>
<dbReference type="EMBL" id="JAELVM010000001">
    <property type="protein sequence ID" value="MBL1220193.1"/>
    <property type="molecule type" value="Genomic_DNA"/>
</dbReference>
<organism evidence="2 3">
    <name type="scientific">Chryseobacterium endalhagicum</name>
    <dbReference type="NCBI Taxonomy" id="2797638"/>
    <lineage>
        <taxon>Bacteria</taxon>
        <taxon>Pseudomonadati</taxon>
        <taxon>Bacteroidota</taxon>
        <taxon>Flavobacteriia</taxon>
        <taxon>Flavobacteriales</taxon>
        <taxon>Weeksellaceae</taxon>
        <taxon>Chryseobacterium group</taxon>
        <taxon>Chryseobacterium</taxon>
    </lineage>
</organism>
<gene>
    <name evidence="2" type="ORF">JET18_05045</name>
</gene>
<dbReference type="InterPro" id="IPR008983">
    <property type="entry name" value="Tumour_necrosis_fac-like_dom"/>
</dbReference>
<dbReference type="Gene3D" id="2.60.120.40">
    <property type="match status" value="1"/>
</dbReference>
<dbReference type="Proteomes" id="UP000661696">
    <property type="component" value="Unassembled WGS sequence"/>
</dbReference>
<feature type="signal peptide" evidence="1">
    <location>
        <begin position="1"/>
        <end position="19"/>
    </location>
</feature>
<name>A0ABS1QC47_9FLAO</name>
<sequence>MKTILSALILTGSITLLQAQTGNVGINTPVPGSTLSVDGSFAANYETITTTAYNAAETDFYISWQGTAAGTLTLPNSTTGTDRHGRLYYVKNLSNVYTLTIDGNGTELIDHTQTIVLSPGETALLVKTDNNTAAGTTYELVSLSKSGYAYAVSSSTAETHNQGVTYTSNFTAIDYSPNGGADFNLTTDIWTCPKAGNYRIEFMETGFHTSANVAAHNALGILKNNTAQSTQFYTMVVSATSASQRSSGYDTVVLNLQQGDQIKGNSTFCNGCGATSMTSSTRKMIITRL</sequence>
<comment type="caution">
    <text evidence="2">The sequence shown here is derived from an EMBL/GenBank/DDBJ whole genome shotgun (WGS) entry which is preliminary data.</text>
</comment>
<dbReference type="SUPFAM" id="SSF49842">
    <property type="entry name" value="TNF-like"/>
    <property type="match status" value="1"/>
</dbReference>
<proteinExistence type="predicted"/>
<evidence type="ECO:0000313" key="2">
    <source>
        <dbReference type="EMBL" id="MBL1220193.1"/>
    </source>
</evidence>
<protein>
    <submittedName>
        <fullName evidence="2">Uncharacterized protein</fullName>
    </submittedName>
</protein>
<reference evidence="2 3" key="1">
    <citation type="submission" date="2020-12" db="EMBL/GenBank/DDBJ databases">
        <title>Chryseobacterium endoalhailicus sp. nov., isolated from seed of leguminous plant.</title>
        <authorList>
            <person name="Zhang X."/>
        </authorList>
    </citation>
    <scope>NUCLEOTIDE SEQUENCE [LARGE SCALE GENOMIC DNA]</scope>
    <source>
        <strain evidence="2 3">L7</strain>
    </source>
</reference>
<accession>A0ABS1QC47</accession>